<organism evidence="2 3">
    <name type="scientific">Nocardia ignorata</name>
    <dbReference type="NCBI Taxonomy" id="145285"/>
    <lineage>
        <taxon>Bacteria</taxon>
        <taxon>Bacillati</taxon>
        <taxon>Actinomycetota</taxon>
        <taxon>Actinomycetes</taxon>
        <taxon>Mycobacteriales</taxon>
        <taxon>Nocardiaceae</taxon>
        <taxon>Nocardia</taxon>
    </lineage>
</organism>
<comment type="caution">
    <text evidence="2">The sequence shown here is derived from an EMBL/GenBank/DDBJ whole genome shotgun (WGS) entry which is preliminary data.</text>
</comment>
<dbReference type="AlphaFoldDB" id="A0A4R6P003"/>
<dbReference type="SUPFAM" id="SSF54593">
    <property type="entry name" value="Glyoxalase/Bleomycin resistance protein/Dihydroxybiphenyl dioxygenase"/>
    <property type="match status" value="1"/>
</dbReference>
<dbReference type="RefSeq" id="WP_067497536.1">
    <property type="nucleotide sequence ID" value="NZ_JBHXPO010000011.1"/>
</dbReference>
<dbReference type="PANTHER" id="PTHR34109">
    <property type="entry name" value="BNAUNNG04460D PROTEIN-RELATED"/>
    <property type="match status" value="1"/>
</dbReference>
<feature type="domain" description="VOC" evidence="1">
    <location>
        <begin position="12"/>
        <end position="135"/>
    </location>
</feature>
<dbReference type="EMBL" id="SNXK01000010">
    <property type="protein sequence ID" value="TDP30954.1"/>
    <property type="molecule type" value="Genomic_DNA"/>
</dbReference>
<dbReference type="InterPro" id="IPR004360">
    <property type="entry name" value="Glyas_Fos-R_dOase_dom"/>
</dbReference>
<dbReference type="Proteomes" id="UP000295087">
    <property type="component" value="Unassembled WGS sequence"/>
</dbReference>
<sequence length="155" mass="16345">MSDVSPIPAGYPAICPGIACAGAADALDFYISVLGATERMRMPGPDGTIVHSELLIGDSVLMVGDPVPDIGFVDPKAIGGSPVNLMVYVPDADAVFAAALEAGASEITPMADQFYGDRTGSFEDPWGHRWTVATHIEDVSPEEMDRRMAEMMNAS</sequence>
<gene>
    <name evidence="2" type="ORF">DFR75_110162</name>
</gene>
<dbReference type="Gene3D" id="3.30.720.120">
    <property type="match status" value="1"/>
</dbReference>
<accession>A0A4R6P003</accession>
<protein>
    <submittedName>
        <fullName evidence="2">PhnB protein</fullName>
    </submittedName>
</protein>
<dbReference type="PROSITE" id="PS51819">
    <property type="entry name" value="VOC"/>
    <property type="match status" value="1"/>
</dbReference>
<dbReference type="InterPro" id="IPR029068">
    <property type="entry name" value="Glyas_Bleomycin-R_OHBP_Dase"/>
</dbReference>
<reference evidence="2 3" key="1">
    <citation type="submission" date="2019-03" db="EMBL/GenBank/DDBJ databases">
        <title>Genomic Encyclopedia of Type Strains, Phase IV (KMG-IV): sequencing the most valuable type-strain genomes for metagenomic binning, comparative biology and taxonomic classification.</title>
        <authorList>
            <person name="Goeker M."/>
        </authorList>
    </citation>
    <scope>NUCLEOTIDE SEQUENCE [LARGE SCALE GENOMIC DNA]</scope>
    <source>
        <strain evidence="2 3">DSM 44496</strain>
    </source>
</reference>
<proteinExistence type="predicted"/>
<evidence type="ECO:0000259" key="1">
    <source>
        <dbReference type="PROSITE" id="PS51819"/>
    </source>
</evidence>
<evidence type="ECO:0000313" key="3">
    <source>
        <dbReference type="Proteomes" id="UP000295087"/>
    </source>
</evidence>
<dbReference type="InterPro" id="IPR037523">
    <property type="entry name" value="VOC_core"/>
</dbReference>
<dbReference type="Pfam" id="PF00903">
    <property type="entry name" value="Glyoxalase"/>
    <property type="match status" value="1"/>
</dbReference>
<dbReference type="CDD" id="cd07246">
    <property type="entry name" value="VOC_like"/>
    <property type="match status" value="1"/>
</dbReference>
<dbReference type="Gene3D" id="3.30.720.110">
    <property type="match status" value="1"/>
</dbReference>
<evidence type="ECO:0000313" key="2">
    <source>
        <dbReference type="EMBL" id="TDP30954.1"/>
    </source>
</evidence>
<keyword evidence="3" id="KW-1185">Reference proteome</keyword>
<dbReference type="PANTHER" id="PTHR34109:SF1">
    <property type="entry name" value="VOC DOMAIN-CONTAINING PROTEIN"/>
    <property type="match status" value="1"/>
</dbReference>
<name>A0A4R6P003_NOCIG</name>